<feature type="domain" description="HTH OST-type" evidence="6">
    <location>
        <begin position="905"/>
        <end position="967"/>
    </location>
</feature>
<organism evidence="7 8">
    <name type="scientific">Brenthis ino</name>
    <name type="common">lesser marbled fritillary</name>
    <dbReference type="NCBI Taxonomy" id="405034"/>
    <lineage>
        <taxon>Eukaryota</taxon>
        <taxon>Metazoa</taxon>
        <taxon>Ecdysozoa</taxon>
        <taxon>Arthropoda</taxon>
        <taxon>Hexapoda</taxon>
        <taxon>Insecta</taxon>
        <taxon>Pterygota</taxon>
        <taxon>Neoptera</taxon>
        <taxon>Endopterygota</taxon>
        <taxon>Lepidoptera</taxon>
        <taxon>Glossata</taxon>
        <taxon>Ditrysia</taxon>
        <taxon>Papilionoidea</taxon>
        <taxon>Nymphalidae</taxon>
        <taxon>Heliconiinae</taxon>
        <taxon>Argynnini</taxon>
        <taxon>Brenthis</taxon>
    </lineage>
</organism>
<dbReference type="InterPro" id="IPR024768">
    <property type="entry name" value="Marf1"/>
</dbReference>
<evidence type="ECO:0000313" key="8">
    <source>
        <dbReference type="Proteomes" id="UP000838878"/>
    </source>
</evidence>
<dbReference type="InterPro" id="IPR012677">
    <property type="entry name" value="Nucleotide-bd_a/b_plait_sf"/>
</dbReference>
<dbReference type="Gene3D" id="3.30.420.610">
    <property type="entry name" value="LOTUS domain-like"/>
    <property type="match status" value="2"/>
</dbReference>
<dbReference type="InterPro" id="IPR035979">
    <property type="entry name" value="RBD_domain_sf"/>
</dbReference>
<dbReference type="CDD" id="cd10910">
    <property type="entry name" value="PIN_limkain_b1_N_like"/>
    <property type="match status" value="1"/>
</dbReference>
<evidence type="ECO:0000259" key="4">
    <source>
        <dbReference type="Pfam" id="PF01936"/>
    </source>
</evidence>
<dbReference type="Pfam" id="PF01936">
    <property type="entry name" value="NYN"/>
    <property type="match status" value="1"/>
</dbReference>
<evidence type="ECO:0000259" key="6">
    <source>
        <dbReference type="Pfam" id="PF12872"/>
    </source>
</evidence>
<feature type="non-terminal residue" evidence="7">
    <location>
        <position position="1242"/>
    </location>
</feature>
<dbReference type="GO" id="GO:0005777">
    <property type="term" value="C:peroxisome"/>
    <property type="evidence" value="ECO:0007669"/>
    <property type="project" value="InterPro"/>
</dbReference>
<keyword evidence="2" id="KW-0694">RNA-binding</keyword>
<feature type="compositionally biased region" description="Polar residues" evidence="3">
    <location>
        <begin position="711"/>
        <end position="720"/>
    </location>
</feature>
<dbReference type="Gene3D" id="3.30.70.330">
    <property type="match status" value="2"/>
</dbReference>
<dbReference type="PANTHER" id="PTHR14379">
    <property type="entry name" value="LIMKAIN B LKAP"/>
    <property type="match status" value="1"/>
</dbReference>
<evidence type="ECO:0000256" key="3">
    <source>
        <dbReference type="SAM" id="MobiDB-lite"/>
    </source>
</evidence>
<dbReference type="InterPro" id="IPR034189">
    <property type="entry name" value="MARF1_RRM1"/>
</dbReference>
<reference evidence="7" key="1">
    <citation type="submission" date="2021-12" db="EMBL/GenBank/DDBJ databases">
        <authorList>
            <person name="Martin H S."/>
        </authorList>
    </citation>
    <scope>NUCLEOTIDE SEQUENCE</scope>
</reference>
<feature type="compositionally biased region" description="Pro residues" evidence="3">
    <location>
        <begin position="384"/>
        <end position="398"/>
    </location>
</feature>
<feature type="domain" description="MARF1 RNA recognition motif 1" evidence="5">
    <location>
        <begin position="269"/>
        <end position="322"/>
    </location>
</feature>
<dbReference type="Pfam" id="PF11608">
    <property type="entry name" value="RRM_MARF1"/>
    <property type="match status" value="1"/>
</dbReference>
<proteinExistence type="predicted"/>
<feature type="compositionally biased region" description="Polar residues" evidence="3">
    <location>
        <begin position="329"/>
        <end position="338"/>
    </location>
</feature>
<dbReference type="PANTHER" id="PTHR14379:SF3">
    <property type="entry name" value="MEIOSIS REGULATOR AND MRNA STABILITY FACTOR 1"/>
    <property type="match status" value="1"/>
</dbReference>
<name>A0A8J9VBF7_9NEOP</name>
<dbReference type="EMBL" id="OV170234">
    <property type="protein sequence ID" value="CAH0719443.1"/>
    <property type="molecule type" value="Genomic_DNA"/>
</dbReference>
<dbReference type="InterPro" id="IPR021139">
    <property type="entry name" value="NYN"/>
</dbReference>
<feature type="domain" description="HTH OST-type" evidence="6">
    <location>
        <begin position="744"/>
        <end position="807"/>
    </location>
</feature>
<evidence type="ECO:0000256" key="2">
    <source>
        <dbReference type="ARBA" id="ARBA00022884"/>
    </source>
</evidence>
<feature type="region of interest" description="Disordered" evidence="3">
    <location>
        <begin position="327"/>
        <end position="354"/>
    </location>
</feature>
<dbReference type="InterPro" id="IPR041966">
    <property type="entry name" value="LOTUS-like"/>
</dbReference>
<dbReference type="SUPFAM" id="SSF54928">
    <property type="entry name" value="RNA-binding domain, RBD"/>
    <property type="match status" value="2"/>
</dbReference>
<accession>A0A8J9VBF7</accession>
<feature type="region of interest" description="Disordered" evidence="3">
    <location>
        <begin position="711"/>
        <end position="735"/>
    </location>
</feature>
<evidence type="ECO:0000313" key="7">
    <source>
        <dbReference type="EMBL" id="CAH0719443.1"/>
    </source>
</evidence>
<keyword evidence="1" id="KW-0677">Repeat</keyword>
<evidence type="ECO:0000256" key="1">
    <source>
        <dbReference type="ARBA" id="ARBA00022737"/>
    </source>
</evidence>
<evidence type="ECO:0000259" key="5">
    <source>
        <dbReference type="Pfam" id="PF11608"/>
    </source>
</evidence>
<dbReference type="GO" id="GO:1905762">
    <property type="term" value="F:CCR4-NOT complex binding"/>
    <property type="evidence" value="ECO:0007669"/>
    <property type="project" value="TreeGrafter"/>
</dbReference>
<dbReference type="InterPro" id="IPR025605">
    <property type="entry name" value="OST-HTH/LOTUS_dom"/>
</dbReference>
<dbReference type="Pfam" id="PF12872">
    <property type="entry name" value="OST-HTH"/>
    <property type="match status" value="2"/>
</dbReference>
<feature type="compositionally biased region" description="Polar residues" evidence="3">
    <location>
        <begin position="407"/>
        <end position="423"/>
    </location>
</feature>
<gene>
    <name evidence="7" type="ORF">BINO364_LOCUS5784</name>
</gene>
<dbReference type="GO" id="GO:0003723">
    <property type="term" value="F:RNA binding"/>
    <property type="evidence" value="ECO:0007669"/>
    <property type="project" value="UniProtKB-KW"/>
</dbReference>
<evidence type="ECO:0008006" key="9">
    <source>
        <dbReference type="Google" id="ProtNLM"/>
    </source>
</evidence>
<feature type="region of interest" description="Disordered" evidence="3">
    <location>
        <begin position="382"/>
        <end position="451"/>
    </location>
</feature>
<dbReference type="GO" id="GO:0004540">
    <property type="term" value="F:RNA nuclease activity"/>
    <property type="evidence" value="ECO:0007669"/>
    <property type="project" value="InterPro"/>
</dbReference>
<dbReference type="OrthoDB" id="549353at2759"/>
<dbReference type="GO" id="GO:0010468">
    <property type="term" value="P:regulation of gene expression"/>
    <property type="evidence" value="ECO:0007669"/>
    <property type="project" value="InterPro"/>
</dbReference>
<feature type="domain" description="NYN" evidence="4">
    <location>
        <begin position="92"/>
        <end position="227"/>
    </location>
</feature>
<protein>
    <recommendedName>
        <fullName evidence="9">Meiosis regulator and mRNA stability factor 1</fullName>
    </recommendedName>
</protein>
<sequence>MSTMNLISSPDNCVKTFKSKRCHSAQGLAVSMSNSAIKIPMPPRLWITDVEDESSDEMSGSVRDDGALPVERTRVRSRFRHHKQRTAVSIPVGIFWDIENCQVPRGCSAIDVVAAIRAKFLTGRREADFVVVCDVRKESPNRLQELNDAQVSLIHVCGTQKNAADEKLRQCMRRFGELHSAPASLLLISGDINFAADLSDFRHRKNMEVILVHKQNTSSALIACASSHYCYNELTAHLPRNPKISQTEEEEPTCEMEVANLPLDQPPERVSRRLRRLADNCGGKVLRVTASTAMLRFPTPDHASRALKRMDGEDVFGRKISTRYARNAFQPTYSSDEGYSTAPGQPRAQPQFVQPGPQQVQVVPVERPPSVTNEWALALQQLPAPTPPPLDFCPPPAPKPRKIRGTHGSSNLDRSGCSSSNSGEAGHSRAASPWNSSSLSEHSEGEPDAAELTVSNLPPYEPLVLQEMLTKLFNQYVPVVRVSMWATGDGPLATVVLRSEWDARLAIARVHKRRLDNQWASRRLELSLGRPSPAPNLDVLKIRLRAILLDQKNYTLPLLRLRDAYASRHCCALTTSDIAKVKDTVVIHEGFGRMVQLIDHTPVANTESEEAPWKCHVHAMLNTGHEDGSRILQPVYMKISVLAKNTQLLLENHGGILPLLSFVECYEAMFPPLVPDARRGVALELLLRSIPSLEVRESPSRHLTWRATTNRVDSPSHSFQSETSRSSGERERPRTAPALEPMLALFERELIDLLRTAPRCTIPFSKLIPAFHHHFGRQCRVADYGFTKLPDLLSALGNIIVVLGSGSYRVITISAAAQGKRWTTDLLKILKAQPGRTILVHDIPDLFQSVIGRAFSPVDYGVCTIEELMEKVTPQSVIINPDDTISLPRRTPTPEERSRTVQFAVQAVELLCYTPNLRMEFSRFVPAYHAHFGRQLRVAHYGCVKLVELFELIPDAVTVYCETSGERSVRLALRAAQAVMAQRLKSITPVSMSVFSSVYASQYGAAPSPDVLEASTLEGLVYAAGGCVERGVVRVDGVERWASAALSACAVLSADRSVARGSTEEYFVSAFRALCGAEPDVAGLAAAGVLVAGERRVRVTPAWRAVWRVAQILSEREAECPLPAVEIFVEYMKRYGPSFPNAELGVEAVTKFLHSHRAVFAEAGGAWRLRAGAPRRDLAARRAVEDYSVHDTPPGQKGSRVFESPKTNIWCSPPASALPAPTALLIQENKRRTRLAAQFDAA</sequence>
<dbReference type="AlphaFoldDB" id="A0A8J9VBF7"/>
<dbReference type="Proteomes" id="UP000838878">
    <property type="component" value="Chromosome 14"/>
</dbReference>
<keyword evidence="8" id="KW-1185">Reference proteome</keyword>